<name>A0A8H9I077_KITAU</name>
<dbReference type="EMBL" id="BMUB01000046">
    <property type="protein sequence ID" value="GGV07702.1"/>
    <property type="molecule type" value="Genomic_DNA"/>
</dbReference>
<comment type="caution">
    <text evidence="2">The sequence shown here is derived from an EMBL/GenBank/DDBJ whole genome shotgun (WGS) entry which is preliminary data.</text>
</comment>
<feature type="transmembrane region" description="Helical" evidence="1">
    <location>
        <begin position="27"/>
        <end position="50"/>
    </location>
</feature>
<accession>A0A8H9I077</accession>
<reference evidence="2" key="1">
    <citation type="journal article" date="2014" name="Int. J. Syst. Evol. Microbiol.">
        <title>Complete genome sequence of Corynebacterium casei LMG S-19264T (=DSM 44701T), isolated from a smear-ripened cheese.</title>
        <authorList>
            <consortium name="US DOE Joint Genome Institute (JGI-PGF)"/>
            <person name="Walter F."/>
            <person name="Albersmeier A."/>
            <person name="Kalinowski J."/>
            <person name="Ruckert C."/>
        </authorList>
    </citation>
    <scope>NUCLEOTIDE SEQUENCE</scope>
    <source>
        <strain evidence="2">JCM 4434</strain>
    </source>
</reference>
<reference evidence="2" key="2">
    <citation type="submission" date="2020-09" db="EMBL/GenBank/DDBJ databases">
        <authorList>
            <person name="Sun Q."/>
            <person name="Ohkuma M."/>
        </authorList>
    </citation>
    <scope>NUCLEOTIDE SEQUENCE</scope>
    <source>
        <strain evidence="2">JCM 4434</strain>
    </source>
</reference>
<keyword evidence="1" id="KW-0472">Membrane</keyword>
<evidence type="ECO:0000313" key="3">
    <source>
        <dbReference type="Proteomes" id="UP000610124"/>
    </source>
</evidence>
<protein>
    <recommendedName>
        <fullName evidence="4">Type VI secretion protein</fullName>
    </recommendedName>
</protein>
<dbReference type="Proteomes" id="UP000610124">
    <property type="component" value="Unassembled WGS sequence"/>
</dbReference>
<evidence type="ECO:0000313" key="2">
    <source>
        <dbReference type="EMBL" id="GGV07702.1"/>
    </source>
</evidence>
<sequence>MSGQQPGGPLAPFLIDPSSWWHDATEAVWSTIATSWPLLAVTAAAAAVTWQTTRVRAHRARQSRLTAGGTVLAILVPPTVEPTAAEALWSHLVGLLRPWWRRVGKGQPHLAFEYRFTADGLRIRLWAPASVPQILLRRAVEAAWPGAHTRLDSRWWKPCSVGRDRSRRPGGWHWPSAFATTRTRRSGCVRHWPRCVSRPRNSGLGGSRWPCGTCRSRAHDWDAPATG</sequence>
<evidence type="ECO:0008006" key="4">
    <source>
        <dbReference type="Google" id="ProtNLM"/>
    </source>
</evidence>
<dbReference type="AlphaFoldDB" id="A0A8H9I077"/>
<keyword evidence="1" id="KW-1133">Transmembrane helix</keyword>
<organism evidence="2 3">
    <name type="scientific">Kitasatospora aureofaciens</name>
    <name type="common">Streptomyces aureofaciens</name>
    <dbReference type="NCBI Taxonomy" id="1894"/>
    <lineage>
        <taxon>Bacteria</taxon>
        <taxon>Bacillati</taxon>
        <taxon>Actinomycetota</taxon>
        <taxon>Actinomycetes</taxon>
        <taxon>Kitasatosporales</taxon>
        <taxon>Streptomycetaceae</taxon>
        <taxon>Kitasatospora</taxon>
    </lineage>
</organism>
<evidence type="ECO:0000256" key="1">
    <source>
        <dbReference type="SAM" id="Phobius"/>
    </source>
</evidence>
<keyword evidence="1" id="KW-0812">Transmembrane</keyword>
<gene>
    <name evidence="2" type="ORF">GCM10010502_73460</name>
</gene>
<proteinExistence type="predicted"/>